<accession>A0A2P2NRX5</accession>
<evidence type="ECO:0000313" key="1">
    <source>
        <dbReference type="EMBL" id="MBX45151.1"/>
    </source>
</evidence>
<organism evidence="1">
    <name type="scientific">Rhizophora mucronata</name>
    <name type="common">Asiatic mangrove</name>
    <dbReference type="NCBI Taxonomy" id="61149"/>
    <lineage>
        <taxon>Eukaryota</taxon>
        <taxon>Viridiplantae</taxon>
        <taxon>Streptophyta</taxon>
        <taxon>Embryophyta</taxon>
        <taxon>Tracheophyta</taxon>
        <taxon>Spermatophyta</taxon>
        <taxon>Magnoliopsida</taxon>
        <taxon>eudicotyledons</taxon>
        <taxon>Gunneridae</taxon>
        <taxon>Pentapetalae</taxon>
        <taxon>rosids</taxon>
        <taxon>fabids</taxon>
        <taxon>Malpighiales</taxon>
        <taxon>Rhizophoraceae</taxon>
        <taxon>Rhizophora</taxon>
    </lineage>
</organism>
<sequence length="37" mass="4150">MVIQPLKDIKGSNCRHEASATQNIDKPTLIDIVWLSN</sequence>
<name>A0A2P2NRX5_RHIMU</name>
<protein>
    <submittedName>
        <fullName evidence="1">Uncharacterized protein</fullName>
    </submittedName>
</protein>
<dbReference type="AlphaFoldDB" id="A0A2P2NRX5"/>
<reference evidence="1" key="1">
    <citation type="submission" date="2018-02" db="EMBL/GenBank/DDBJ databases">
        <title>Rhizophora mucronata_Transcriptome.</title>
        <authorList>
            <person name="Meera S.P."/>
            <person name="Sreeshan A."/>
            <person name="Augustine A."/>
        </authorList>
    </citation>
    <scope>NUCLEOTIDE SEQUENCE</scope>
    <source>
        <tissue evidence="1">Leaf</tissue>
    </source>
</reference>
<proteinExistence type="predicted"/>
<dbReference type="EMBL" id="GGEC01064667">
    <property type="protein sequence ID" value="MBX45151.1"/>
    <property type="molecule type" value="Transcribed_RNA"/>
</dbReference>